<dbReference type="EMBL" id="CP017243">
    <property type="protein sequence ID" value="APO77555.1"/>
    <property type="molecule type" value="Genomic_DNA"/>
</dbReference>
<sequence length="75" mass="8593">MRQPSPLGMLAKRHVLKEDWRRAHSMSPPALGIVSSGLARCTWPRKNGFSLNGLVLFKNDWHLLLDPSPPYCRKR</sequence>
<keyword evidence="1" id="KW-0614">Plasmid</keyword>
<geneLocation type="plasmid" evidence="2">
    <name>prsp8c3b</name>
</geneLocation>
<reference evidence="1 2" key="1">
    <citation type="submission" date="2016-09" db="EMBL/GenBank/DDBJ databases">
        <title>The complete genome sequences of Rhizobium gallicum, symbiovars gallicum and phaseoli, symbionts associated to common bean (Phaseolus vulgaris).</title>
        <authorList>
            <person name="Bustos P."/>
            <person name="Santamaria R.I."/>
            <person name="Perez-Carrascal O.M."/>
            <person name="Juarez S."/>
            <person name="Lozano L."/>
            <person name="Martinez-Flores I."/>
            <person name="Martinez-Romero E."/>
            <person name="Cevallos M."/>
            <person name="Romero D."/>
            <person name="Davila G."/>
            <person name="Gonzalez V."/>
        </authorList>
    </citation>
    <scope>NUCLEOTIDE SEQUENCE [LARGE SCALE GENOMIC DNA]</scope>
    <source>
        <strain evidence="1 2">8C-3</strain>
        <plasmid evidence="2">Plasmid prsp8c3b</plasmid>
    </source>
</reference>
<evidence type="ECO:0000313" key="1">
    <source>
        <dbReference type="EMBL" id="APO77555.1"/>
    </source>
</evidence>
<gene>
    <name evidence="1" type="ORF">AM571_PB00270</name>
</gene>
<name>A0A1L5PBT9_RHIET</name>
<dbReference type="AlphaFoldDB" id="A0A1L5PBT9"/>
<proteinExistence type="predicted"/>
<evidence type="ECO:0000313" key="2">
    <source>
        <dbReference type="Proteomes" id="UP000185109"/>
    </source>
</evidence>
<organism evidence="1 2">
    <name type="scientific">Rhizobium etli 8C-3</name>
    <dbReference type="NCBI Taxonomy" id="538025"/>
    <lineage>
        <taxon>Bacteria</taxon>
        <taxon>Pseudomonadati</taxon>
        <taxon>Pseudomonadota</taxon>
        <taxon>Alphaproteobacteria</taxon>
        <taxon>Hyphomicrobiales</taxon>
        <taxon>Rhizobiaceae</taxon>
        <taxon>Rhizobium/Agrobacterium group</taxon>
        <taxon>Rhizobium</taxon>
    </lineage>
</organism>
<dbReference type="Proteomes" id="UP000185109">
    <property type="component" value="Plasmid pRsp8C3b"/>
</dbReference>
<protein>
    <submittedName>
        <fullName evidence="1">Uncharacterized protein</fullName>
    </submittedName>
</protein>
<accession>A0A1L5PBT9</accession>